<gene>
    <name evidence="3" type="ORF">Anapl_04636</name>
</gene>
<name>R0K237_ANAPL</name>
<keyword evidence="4" id="KW-1185">Reference proteome</keyword>
<evidence type="ECO:0000313" key="3">
    <source>
        <dbReference type="EMBL" id="EOB04046.1"/>
    </source>
</evidence>
<feature type="region of interest" description="Disordered" evidence="2">
    <location>
        <begin position="68"/>
        <end position="100"/>
    </location>
</feature>
<dbReference type="EMBL" id="KB742810">
    <property type="protein sequence ID" value="EOB04046.1"/>
    <property type="molecule type" value="Genomic_DNA"/>
</dbReference>
<feature type="coiled-coil region" evidence="1">
    <location>
        <begin position="12"/>
        <end position="67"/>
    </location>
</feature>
<evidence type="ECO:0000313" key="4">
    <source>
        <dbReference type="Proteomes" id="UP000296049"/>
    </source>
</evidence>
<evidence type="ECO:0000256" key="1">
    <source>
        <dbReference type="SAM" id="Coils"/>
    </source>
</evidence>
<sequence length="178" mass="19958">MVCMGKKGALSLDQMEKKRERCTHAYARKEDAKKEHEETPVASCTNYRLVFRDAVELKEECEEASQEAVWLGTGEHKEGPKKPSTKHPNSKEETSAPRGGTVRLLTLRPGGKNRVLLVLRAAHKGLKLARALKLRFKTGEYLRRVPPAARTRALNALAQKFPRGAAEHKCQYLEVSAK</sequence>
<organism evidence="3 4">
    <name type="scientific">Anas platyrhynchos</name>
    <name type="common">Mallard</name>
    <name type="synonym">Anas boschas</name>
    <dbReference type="NCBI Taxonomy" id="8839"/>
    <lineage>
        <taxon>Eukaryota</taxon>
        <taxon>Metazoa</taxon>
        <taxon>Chordata</taxon>
        <taxon>Craniata</taxon>
        <taxon>Vertebrata</taxon>
        <taxon>Euteleostomi</taxon>
        <taxon>Archelosauria</taxon>
        <taxon>Archosauria</taxon>
        <taxon>Dinosauria</taxon>
        <taxon>Saurischia</taxon>
        <taxon>Theropoda</taxon>
        <taxon>Coelurosauria</taxon>
        <taxon>Aves</taxon>
        <taxon>Neognathae</taxon>
        <taxon>Galloanserae</taxon>
        <taxon>Anseriformes</taxon>
        <taxon>Anatidae</taxon>
        <taxon>Anatinae</taxon>
        <taxon>Anas</taxon>
    </lineage>
</organism>
<protein>
    <submittedName>
        <fullName evidence="3">Uncharacterized protein</fullName>
    </submittedName>
</protein>
<keyword evidence="1" id="KW-0175">Coiled coil</keyword>
<reference evidence="4" key="1">
    <citation type="journal article" date="2013" name="Nat. Genet.">
        <title>The duck genome and transcriptome provide insight into an avian influenza virus reservoir species.</title>
        <authorList>
            <person name="Huang Y."/>
            <person name="Li Y."/>
            <person name="Burt D.W."/>
            <person name="Chen H."/>
            <person name="Zhang Y."/>
            <person name="Qian W."/>
            <person name="Kim H."/>
            <person name="Gan S."/>
            <person name="Zhao Y."/>
            <person name="Li J."/>
            <person name="Yi K."/>
            <person name="Feng H."/>
            <person name="Zhu P."/>
            <person name="Li B."/>
            <person name="Liu Q."/>
            <person name="Fairley S."/>
            <person name="Magor K.E."/>
            <person name="Du Z."/>
            <person name="Hu X."/>
            <person name="Goodman L."/>
            <person name="Tafer H."/>
            <person name="Vignal A."/>
            <person name="Lee T."/>
            <person name="Kim K.W."/>
            <person name="Sheng Z."/>
            <person name="An Y."/>
            <person name="Searle S."/>
            <person name="Herrero J."/>
            <person name="Groenen M.A."/>
            <person name="Crooijmans R.P."/>
            <person name="Faraut T."/>
            <person name="Cai Q."/>
            <person name="Webster R.G."/>
            <person name="Aldridge J.R."/>
            <person name="Warren W.C."/>
            <person name="Bartschat S."/>
            <person name="Kehr S."/>
            <person name="Marz M."/>
            <person name="Stadler P.F."/>
            <person name="Smith J."/>
            <person name="Kraus R.H."/>
            <person name="Zhao Y."/>
            <person name="Ren L."/>
            <person name="Fei J."/>
            <person name="Morisson M."/>
            <person name="Kaiser P."/>
            <person name="Griffin D.K."/>
            <person name="Rao M."/>
            <person name="Pitel F."/>
            <person name="Wang J."/>
            <person name="Li N."/>
        </authorList>
    </citation>
    <scope>NUCLEOTIDE SEQUENCE [LARGE SCALE GENOMIC DNA]</scope>
</reference>
<dbReference type="AlphaFoldDB" id="R0K237"/>
<proteinExistence type="predicted"/>
<evidence type="ECO:0000256" key="2">
    <source>
        <dbReference type="SAM" id="MobiDB-lite"/>
    </source>
</evidence>
<accession>R0K237</accession>
<dbReference type="Proteomes" id="UP000296049">
    <property type="component" value="Unassembled WGS sequence"/>
</dbReference>